<feature type="region of interest" description="Disordered" evidence="1">
    <location>
        <begin position="118"/>
        <end position="177"/>
    </location>
</feature>
<reference evidence="2" key="1">
    <citation type="submission" date="2023-04" db="EMBL/GenBank/DDBJ databases">
        <title>Aspergillus oryzae NBRC 4228.</title>
        <authorList>
            <person name="Ichikawa N."/>
            <person name="Sato H."/>
            <person name="Tonouchi N."/>
        </authorList>
    </citation>
    <scope>NUCLEOTIDE SEQUENCE</scope>
    <source>
        <strain evidence="2">NBRC 4228</strain>
    </source>
</reference>
<gene>
    <name evidence="2" type="ORF">Aory04_001127800</name>
</gene>
<accession>A0AAN5C3D8</accession>
<feature type="region of interest" description="Disordered" evidence="1">
    <location>
        <begin position="1"/>
        <end position="76"/>
    </location>
</feature>
<feature type="region of interest" description="Disordered" evidence="1">
    <location>
        <begin position="198"/>
        <end position="228"/>
    </location>
</feature>
<feature type="compositionally biased region" description="Basic and acidic residues" evidence="1">
    <location>
        <begin position="67"/>
        <end position="76"/>
    </location>
</feature>
<protein>
    <submittedName>
        <fullName evidence="2">Unnamed protein product</fullName>
    </submittedName>
</protein>
<feature type="compositionally biased region" description="Basic and acidic residues" evidence="1">
    <location>
        <begin position="198"/>
        <end position="215"/>
    </location>
</feature>
<feature type="compositionally biased region" description="Basic and acidic residues" evidence="1">
    <location>
        <begin position="122"/>
        <end position="154"/>
    </location>
</feature>
<organism evidence="2 3">
    <name type="scientific">Aspergillus oryzae</name>
    <name type="common">Yellow koji mold</name>
    <dbReference type="NCBI Taxonomy" id="5062"/>
    <lineage>
        <taxon>Eukaryota</taxon>
        <taxon>Fungi</taxon>
        <taxon>Dikarya</taxon>
        <taxon>Ascomycota</taxon>
        <taxon>Pezizomycotina</taxon>
        <taxon>Eurotiomycetes</taxon>
        <taxon>Eurotiomycetidae</taxon>
        <taxon>Eurotiales</taxon>
        <taxon>Aspergillaceae</taxon>
        <taxon>Aspergillus</taxon>
        <taxon>Aspergillus subgen. Circumdati</taxon>
    </lineage>
</organism>
<feature type="compositionally biased region" description="Basic and acidic residues" evidence="1">
    <location>
        <begin position="162"/>
        <end position="177"/>
    </location>
</feature>
<feature type="compositionally biased region" description="Basic and acidic residues" evidence="1">
    <location>
        <begin position="34"/>
        <end position="59"/>
    </location>
</feature>
<dbReference type="Proteomes" id="UP001165205">
    <property type="component" value="Unassembled WGS sequence"/>
</dbReference>
<evidence type="ECO:0000313" key="2">
    <source>
        <dbReference type="EMBL" id="GMG36199.1"/>
    </source>
</evidence>
<dbReference type="EMBL" id="BSYA01000192">
    <property type="protein sequence ID" value="GMG36199.1"/>
    <property type="molecule type" value="Genomic_DNA"/>
</dbReference>
<evidence type="ECO:0000256" key="1">
    <source>
        <dbReference type="SAM" id="MobiDB-lite"/>
    </source>
</evidence>
<evidence type="ECO:0000313" key="3">
    <source>
        <dbReference type="Proteomes" id="UP001165205"/>
    </source>
</evidence>
<comment type="caution">
    <text evidence="2">The sequence shown here is derived from an EMBL/GenBank/DDBJ whole genome shotgun (WGS) entry which is preliminary data.</text>
</comment>
<dbReference type="AlphaFoldDB" id="A0AAN5C3D8"/>
<proteinExistence type="predicted"/>
<name>A0AAN5C3D8_ASPOZ</name>
<sequence>MSREHSGGQLPTKRSSAGRKQSPAASGPESSHGNIEDLQKNVTNGDRDETLEKLADRLKSLQQENENVEKQTADEEEEHIALLKELEKQRDDLRKRVKEKDEASGDLKKHVYKLESVNRTVQSEKAKRERLLQQKESERKKRKDDIVRWRERTSRMTVDAAQAREEKARIEEDGKKRADEVREKIAKEQAEMKVIDDEIQDKGGRVKKLEEERQGHQGPDSEDGKELDRIDNERARQWEIKLSNLHARYATLVNIHAQVCDSRGPIFEVDTDLCEGSTTISRGPRASEVADNTRTWKHSAFLSARPRFGPVQYSDHPPTSSSQLSDQQCFVPYEFYGYGTFILGRYQLQPPFHELAYLWAQPRFLQHQQWNDHSGSVKSGRRCHFRALVQQSSNEPPG</sequence>